<keyword evidence="3" id="KW-1185">Reference proteome</keyword>
<protein>
    <submittedName>
        <fullName evidence="2">Uncharacterized protein</fullName>
    </submittedName>
</protein>
<organism evidence="2 3">
    <name type="scientific">Trichonephila clavipes</name>
    <name type="common">Golden silk orbweaver</name>
    <name type="synonym">Nephila clavipes</name>
    <dbReference type="NCBI Taxonomy" id="2585209"/>
    <lineage>
        <taxon>Eukaryota</taxon>
        <taxon>Metazoa</taxon>
        <taxon>Ecdysozoa</taxon>
        <taxon>Arthropoda</taxon>
        <taxon>Chelicerata</taxon>
        <taxon>Arachnida</taxon>
        <taxon>Araneae</taxon>
        <taxon>Araneomorphae</taxon>
        <taxon>Entelegynae</taxon>
        <taxon>Araneoidea</taxon>
        <taxon>Nephilidae</taxon>
        <taxon>Trichonephila</taxon>
    </lineage>
</organism>
<evidence type="ECO:0000313" key="3">
    <source>
        <dbReference type="Proteomes" id="UP000887159"/>
    </source>
</evidence>
<reference evidence="2" key="1">
    <citation type="submission" date="2020-08" db="EMBL/GenBank/DDBJ databases">
        <title>Multicomponent nature underlies the extraordinary mechanical properties of spider dragline silk.</title>
        <authorList>
            <person name="Kono N."/>
            <person name="Nakamura H."/>
            <person name="Mori M."/>
            <person name="Yoshida Y."/>
            <person name="Ohtoshi R."/>
            <person name="Malay A.D."/>
            <person name="Moran D.A.P."/>
            <person name="Tomita M."/>
            <person name="Numata K."/>
            <person name="Arakawa K."/>
        </authorList>
    </citation>
    <scope>NUCLEOTIDE SEQUENCE</scope>
</reference>
<dbReference type="AlphaFoldDB" id="A0A8X6VGZ4"/>
<sequence>MPLSRRGNVSPFARVRPQRWAGGGGGGGFLLRRRETDIQNSTLELCYPRGGEFLRKGVTNKQNSNQQAVSCVVAAITQSQRMVTASRSMTFLSAGNPNDTPRYHDILWVQCPFLGVGTCHPLLGFALKGGSQRMVTASRSMTFLSAGNPNDTPRYHDILWVQCPFLGVGTCHPLLGFALKGGQGVGGGGGFLLRRRETDIQNSTLELCYPRGGEFLRKGVTNKQNSNQQAVSCVVAAITQVRILVTAPL</sequence>
<proteinExistence type="predicted"/>
<dbReference type="EMBL" id="BMAU01021266">
    <property type="protein sequence ID" value="GFY06984.1"/>
    <property type="molecule type" value="Genomic_DNA"/>
</dbReference>
<evidence type="ECO:0000313" key="2">
    <source>
        <dbReference type="EMBL" id="GFY06984.1"/>
    </source>
</evidence>
<accession>A0A8X6VGZ4</accession>
<gene>
    <name evidence="2" type="ORF">TNCV_4202551</name>
</gene>
<comment type="caution">
    <text evidence="2">The sequence shown here is derived from an EMBL/GenBank/DDBJ whole genome shotgun (WGS) entry which is preliminary data.</text>
</comment>
<feature type="region of interest" description="Disordered" evidence="1">
    <location>
        <begin position="1"/>
        <end position="20"/>
    </location>
</feature>
<name>A0A8X6VGZ4_TRICX</name>
<dbReference type="Proteomes" id="UP000887159">
    <property type="component" value="Unassembled WGS sequence"/>
</dbReference>
<evidence type="ECO:0000256" key="1">
    <source>
        <dbReference type="SAM" id="MobiDB-lite"/>
    </source>
</evidence>